<dbReference type="HOGENOM" id="CLU_010412_5_4_1"/>
<keyword evidence="1 3" id="KW-0689">Ribosomal protein</keyword>
<dbReference type="OrthoDB" id="199599at2759"/>
<evidence type="ECO:0000256" key="1">
    <source>
        <dbReference type="ARBA" id="ARBA00022980"/>
    </source>
</evidence>
<evidence type="ECO:0000256" key="4">
    <source>
        <dbReference type="SAM" id="MobiDB-lite"/>
    </source>
</evidence>
<dbReference type="EMBL" id="JOKQ01000005">
    <property type="protein sequence ID" value="KHN69751.1"/>
    <property type="molecule type" value="Genomic_DNA"/>
</dbReference>
<keyword evidence="2 3" id="KW-0687">Ribonucleoprotein</keyword>
<feature type="compositionally biased region" description="Basic and acidic residues" evidence="4">
    <location>
        <begin position="20"/>
        <end position="29"/>
    </location>
</feature>
<name>A0A0B2UFE2_9MICR</name>
<dbReference type="VEuPathDB" id="MicrosporidiaDB:M896_051600"/>
<dbReference type="AlphaFoldDB" id="A0A0B2UFE2"/>
<keyword evidence="6" id="KW-1185">Reference proteome</keyword>
<dbReference type="GO" id="GO:0006412">
    <property type="term" value="P:translation"/>
    <property type="evidence" value="ECO:0007669"/>
    <property type="project" value="InterPro"/>
</dbReference>
<reference evidence="5 6" key="1">
    <citation type="journal article" date="2014" name="MBio">
        <title>The Ordospora colligata genome; evolution of extreme reduction in microsporidia and host-to-parasite horizontal gene transfer.</title>
        <authorList>
            <person name="Pombert J.-F."/>
            <person name="Haag K.L."/>
            <person name="Beidas S."/>
            <person name="Ebert D."/>
            <person name="Keeling P.J."/>
        </authorList>
    </citation>
    <scope>NUCLEOTIDE SEQUENCE [LARGE SCALE GENOMIC DNA]</scope>
    <source>
        <strain evidence="5 6">OC4</strain>
    </source>
</reference>
<evidence type="ECO:0000256" key="2">
    <source>
        <dbReference type="ARBA" id="ARBA00023274"/>
    </source>
</evidence>
<evidence type="ECO:0000313" key="6">
    <source>
        <dbReference type="Proteomes" id="UP000031056"/>
    </source>
</evidence>
<dbReference type="Pfam" id="PF04758">
    <property type="entry name" value="Ribosomal_S30"/>
    <property type="match status" value="1"/>
</dbReference>
<dbReference type="GO" id="GO:0005840">
    <property type="term" value="C:ribosome"/>
    <property type="evidence" value="ECO:0007669"/>
    <property type="project" value="UniProtKB-KW"/>
</dbReference>
<dbReference type="InParanoid" id="A0A0B2UFE2"/>
<evidence type="ECO:0000256" key="3">
    <source>
        <dbReference type="RuleBase" id="RU364011"/>
    </source>
</evidence>
<sequence length="60" mass="6823">MAGAITINKAGKVRNQTPKDPVKDKERKVCGRSRQRLRFEKRSEIGYFDANGKMKLNAQS</sequence>
<dbReference type="GO" id="GO:0003735">
    <property type="term" value="F:structural constituent of ribosome"/>
    <property type="evidence" value="ECO:0007669"/>
    <property type="project" value="UniProtKB-UniRule"/>
</dbReference>
<dbReference type="RefSeq" id="XP_014563793.1">
    <property type="nucleotide sequence ID" value="XM_014708307.1"/>
</dbReference>
<proteinExistence type="inferred from homology"/>
<evidence type="ECO:0000313" key="5">
    <source>
        <dbReference type="EMBL" id="KHN69751.1"/>
    </source>
</evidence>
<comment type="caution">
    <text evidence="5">The sequence shown here is derived from an EMBL/GenBank/DDBJ whole genome shotgun (WGS) entry which is preliminary data.</text>
</comment>
<gene>
    <name evidence="5" type="ORF">M896_051600</name>
</gene>
<dbReference type="GO" id="GO:1990904">
    <property type="term" value="C:ribonucleoprotein complex"/>
    <property type="evidence" value="ECO:0007669"/>
    <property type="project" value="UniProtKB-KW"/>
</dbReference>
<accession>A0A0B2UFE2</accession>
<dbReference type="GeneID" id="26261813"/>
<comment type="similarity">
    <text evidence="3">Belongs to the eukaryotic ribosomal protein eS30 family.</text>
</comment>
<feature type="region of interest" description="Disordered" evidence="4">
    <location>
        <begin position="1"/>
        <end position="31"/>
    </location>
</feature>
<protein>
    <recommendedName>
        <fullName evidence="3">40S ribosomal protein S30</fullName>
    </recommendedName>
</protein>
<dbReference type="Proteomes" id="UP000031056">
    <property type="component" value="Unassembled WGS sequence"/>
</dbReference>
<organism evidence="5 6">
    <name type="scientific">Ordospora colligata OC4</name>
    <dbReference type="NCBI Taxonomy" id="1354746"/>
    <lineage>
        <taxon>Eukaryota</taxon>
        <taxon>Fungi</taxon>
        <taxon>Fungi incertae sedis</taxon>
        <taxon>Microsporidia</taxon>
        <taxon>Ordosporidae</taxon>
        <taxon>Ordospora</taxon>
    </lineage>
</organism>
<dbReference type="InterPro" id="IPR006846">
    <property type="entry name" value="Ribosomal_eS30"/>
</dbReference>